<evidence type="ECO:0000313" key="2">
    <source>
        <dbReference type="Proteomes" id="UP000177060"/>
    </source>
</evidence>
<reference evidence="1 2" key="1">
    <citation type="journal article" date="2016" name="Nat. Commun.">
        <title>Thousands of microbial genomes shed light on interconnected biogeochemical processes in an aquifer system.</title>
        <authorList>
            <person name="Anantharaman K."/>
            <person name="Brown C.T."/>
            <person name="Hug L.A."/>
            <person name="Sharon I."/>
            <person name="Castelle C.J."/>
            <person name="Probst A.J."/>
            <person name="Thomas B.C."/>
            <person name="Singh A."/>
            <person name="Wilkins M.J."/>
            <person name="Karaoz U."/>
            <person name="Brodie E.L."/>
            <person name="Williams K.H."/>
            <person name="Hubbard S.S."/>
            <person name="Banfield J.F."/>
        </authorList>
    </citation>
    <scope>NUCLEOTIDE SEQUENCE [LARGE SCALE GENOMIC DNA]</scope>
</reference>
<dbReference type="EMBL" id="MGHE01000041">
    <property type="protein sequence ID" value="OGM61547.1"/>
    <property type="molecule type" value="Genomic_DNA"/>
</dbReference>
<comment type="caution">
    <text evidence="1">The sequence shown here is derived from an EMBL/GenBank/DDBJ whole genome shotgun (WGS) entry which is preliminary data.</text>
</comment>
<protein>
    <submittedName>
        <fullName evidence="1">Uncharacterized protein</fullName>
    </submittedName>
</protein>
<name>A0A1F8BBW0_9BACT</name>
<gene>
    <name evidence="1" type="ORF">A3A52_04295</name>
</gene>
<evidence type="ECO:0000313" key="1">
    <source>
        <dbReference type="EMBL" id="OGM61547.1"/>
    </source>
</evidence>
<dbReference type="Proteomes" id="UP000177060">
    <property type="component" value="Unassembled WGS sequence"/>
</dbReference>
<accession>A0A1F8BBW0</accession>
<proteinExistence type="predicted"/>
<organism evidence="1 2">
    <name type="scientific">Candidatus Woesebacteria bacterium RIFCSPLOWO2_01_FULL_39_14</name>
    <dbReference type="NCBI Taxonomy" id="1802518"/>
    <lineage>
        <taxon>Bacteria</taxon>
        <taxon>Candidatus Woeseibacteriota</taxon>
    </lineage>
</organism>
<dbReference type="AlphaFoldDB" id="A0A1F8BBW0"/>
<sequence>MINWSIDEKKFKKENPEEYRLWRLTQLINYGLDGEKLDREEVKKAWPSIKDELDPYKKRALEYLIWEKLYSLPNNLTFWSLSKANPK</sequence>